<organism evidence="1 2">
    <name type="scientific">Lactuca saligna</name>
    <name type="common">Willowleaf lettuce</name>
    <dbReference type="NCBI Taxonomy" id="75948"/>
    <lineage>
        <taxon>Eukaryota</taxon>
        <taxon>Viridiplantae</taxon>
        <taxon>Streptophyta</taxon>
        <taxon>Embryophyta</taxon>
        <taxon>Tracheophyta</taxon>
        <taxon>Spermatophyta</taxon>
        <taxon>Magnoliopsida</taxon>
        <taxon>eudicotyledons</taxon>
        <taxon>Gunneridae</taxon>
        <taxon>Pentapetalae</taxon>
        <taxon>asterids</taxon>
        <taxon>campanulids</taxon>
        <taxon>Asterales</taxon>
        <taxon>Asteraceae</taxon>
        <taxon>Cichorioideae</taxon>
        <taxon>Cichorieae</taxon>
        <taxon>Lactucinae</taxon>
        <taxon>Lactuca</taxon>
    </lineage>
</organism>
<gene>
    <name evidence="1" type="ORF">LSALG_LOCUS31877</name>
</gene>
<name>A0AA35ZHP6_LACSI</name>
<dbReference type="EMBL" id="OX465083">
    <property type="protein sequence ID" value="CAI9292829.1"/>
    <property type="molecule type" value="Genomic_DNA"/>
</dbReference>
<reference evidence="1" key="1">
    <citation type="submission" date="2023-04" db="EMBL/GenBank/DDBJ databases">
        <authorList>
            <person name="Vijverberg K."/>
            <person name="Xiong W."/>
            <person name="Schranz E."/>
        </authorList>
    </citation>
    <scope>NUCLEOTIDE SEQUENCE</scope>
</reference>
<sequence>MERFHPCHNRHKCRLEGAWEDGAIIHRAEAEIYLVMTLRGHYRGKLCHREVDLVDTFPPPVSEKHMRELVGLLPVEEGNVGSIEPASSSQLVVEAIFPVCFPASAFADIPVVDQAQKDTLPIWKKRSMRVVLLSDEEIKSDDVGLRPRKMRNTVFVPKHLGDIRDVLGDGFLCSGRKRWWWCPVLQRHCLLSVLIRSRLILVLVLCLEVHWVC</sequence>
<accession>A0AA35ZHP6</accession>
<evidence type="ECO:0000313" key="2">
    <source>
        <dbReference type="Proteomes" id="UP001177003"/>
    </source>
</evidence>
<dbReference type="Proteomes" id="UP001177003">
    <property type="component" value="Chromosome 7"/>
</dbReference>
<evidence type="ECO:0000313" key="1">
    <source>
        <dbReference type="EMBL" id="CAI9292829.1"/>
    </source>
</evidence>
<keyword evidence="2" id="KW-1185">Reference proteome</keyword>
<proteinExistence type="predicted"/>
<protein>
    <submittedName>
        <fullName evidence="1">Uncharacterized protein</fullName>
    </submittedName>
</protein>
<dbReference type="AlphaFoldDB" id="A0AA35ZHP6"/>